<keyword evidence="7" id="KW-1185">Reference proteome</keyword>
<dbReference type="NCBIfam" id="NF002270">
    <property type="entry name" value="PRK01202.1"/>
    <property type="match status" value="1"/>
</dbReference>
<dbReference type="InterPro" id="IPR033753">
    <property type="entry name" value="GCV_H/Fam206"/>
</dbReference>
<evidence type="ECO:0000313" key="7">
    <source>
        <dbReference type="Proteomes" id="UP000277582"/>
    </source>
</evidence>
<name>A0A429GFM9_9CREN</name>
<dbReference type="RefSeq" id="WP_125672419.1">
    <property type="nucleotide sequence ID" value="NZ_RCOS01000146.1"/>
</dbReference>
<dbReference type="PANTHER" id="PTHR11715">
    <property type="entry name" value="GLYCINE CLEAVAGE SYSTEM H PROTEIN"/>
    <property type="match status" value="1"/>
</dbReference>
<dbReference type="InterPro" id="IPR002930">
    <property type="entry name" value="GCV_H"/>
</dbReference>
<dbReference type="Proteomes" id="UP000316217">
    <property type="component" value="Unassembled WGS sequence"/>
</dbReference>
<dbReference type="CDD" id="cd06848">
    <property type="entry name" value="GCS_H"/>
    <property type="match status" value="1"/>
</dbReference>
<dbReference type="Proteomes" id="UP000277582">
    <property type="component" value="Unassembled WGS sequence"/>
</dbReference>
<dbReference type="EMBL" id="RCOS01000146">
    <property type="protein sequence ID" value="RSN72579.1"/>
    <property type="molecule type" value="Genomic_DNA"/>
</dbReference>
<organism evidence="5 7">
    <name type="scientific">Candidatus Methanodesulfokora washburnensis</name>
    <dbReference type="NCBI Taxonomy" id="2478471"/>
    <lineage>
        <taxon>Archaea</taxon>
        <taxon>Thermoproteota</taxon>
        <taxon>Candidatus Korarchaeia</taxon>
        <taxon>Candidatus Korarchaeia incertae sedis</taxon>
        <taxon>Candidatus Methanodesulfokora</taxon>
    </lineage>
</organism>
<dbReference type="GO" id="GO:0019464">
    <property type="term" value="P:glycine decarboxylation via glycine cleavage system"/>
    <property type="evidence" value="ECO:0007669"/>
    <property type="project" value="UniProtKB-UniRule"/>
</dbReference>
<dbReference type="PANTHER" id="PTHR11715:SF3">
    <property type="entry name" value="GLYCINE CLEAVAGE SYSTEM H PROTEIN-RELATED"/>
    <property type="match status" value="1"/>
</dbReference>
<dbReference type="SUPFAM" id="SSF51230">
    <property type="entry name" value="Single hybrid motif"/>
    <property type="match status" value="1"/>
</dbReference>
<evidence type="ECO:0000259" key="4">
    <source>
        <dbReference type="PROSITE" id="PS50968"/>
    </source>
</evidence>
<gene>
    <name evidence="3" type="primary">gcvH</name>
    <name evidence="5" type="ORF">D6D85_13200</name>
    <name evidence="6" type="ORF">EF810_01995</name>
</gene>
<dbReference type="PROSITE" id="PS50968">
    <property type="entry name" value="BIOTINYL_LIPOYL"/>
    <property type="match status" value="1"/>
</dbReference>
<feature type="domain" description="Lipoyl-binding" evidence="4">
    <location>
        <begin position="23"/>
        <end position="116"/>
    </location>
</feature>
<comment type="function">
    <text evidence="3">The glycine cleavage system catalyzes the degradation of glycine. The H protein shuttles the methylamine group of glycine from the P protein to the T protein.</text>
</comment>
<keyword evidence="2 3" id="KW-0450">Lipoyl</keyword>
<dbReference type="InterPro" id="IPR000089">
    <property type="entry name" value="Biotin_lipoyl"/>
</dbReference>
<dbReference type="GO" id="GO:0009249">
    <property type="term" value="P:protein lipoylation"/>
    <property type="evidence" value="ECO:0007669"/>
    <property type="project" value="TreeGrafter"/>
</dbReference>
<comment type="cofactor">
    <cofactor evidence="3">
        <name>(R)-lipoate</name>
        <dbReference type="ChEBI" id="CHEBI:83088"/>
    </cofactor>
    <text evidence="3">Binds 1 lipoyl cofactor covalently.</text>
</comment>
<accession>A0A429GFM9</accession>
<reference evidence="6 8" key="2">
    <citation type="journal article" date="2019" name="Nat. Microbiol.">
        <title>Wide diversity of methane and short-chain alkane metabolisms in uncultured archaea.</title>
        <authorList>
            <person name="Borrel G."/>
            <person name="Adam P.S."/>
            <person name="McKay L.J."/>
            <person name="Chen L.X."/>
            <person name="Sierra-Garcia I.N."/>
            <person name="Sieber C.M."/>
            <person name="Letourneur Q."/>
            <person name="Ghozlane A."/>
            <person name="Andersen G.L."/>
            <person name="Li W.J."/>
            <person name="Hallam S.J."/>
            <person name="Muyzer G."/>
            <person name="de Oliveira V.M."/>
            <person name="Inskeep W.P."/>
            <person name="Banfield J.F."/>
            <person name="Gribaldo S."/>
        </authorList>
    </citation>
    <scope>NUCLEOTIDE SEQUENCE [LARGE SCALE GENOMIC DNA]</scope>
    <source>
        <strain evidence="6">NM4</strain>
    </source>
</reference>
<dbReference type="HAMAP" id="MF_00272">
    <property type="entry name" value="GcvH"/>
    <property type="match status" value="1"/>
</dbReference>
<dbReference type="EMBL" id="RXII01000036">
    <property type="protein sequence ID" value="RZN62759.1"/>
    <property type="molecule type" value="Genomic_DNA"/>
</dbReference>
<dbReference type="InterPro" id="IPR011053">
    <property type="entry name" value="Single_hybrid_motif"/>
</dbReference>
<dbReference type="Gene3D" id="2.40.50.100">
    <property type="match status" value="1"/>
</dbReference>
<protein>
    <recommendedName>
        <fullName evidence="3">Probable glycine cleavage system H protein</fullName>
    </recommendedName>
</protein>
<comment type="caution">
    <text evidence="5">The sequence shown here is derived from an EMBL/GenBank/DDBJ whole genome shotgun (WGS) entry which is preliminary data.</text>
</comment>
<reference evidence="5 7" key="1">
    <citation type="submission" date="2018-10" db="EMBL/GenBank/DDBJ databases">
        <title>Co-occurring genomic capacity for anaerobic methane metabolism and dissimilatory sulfite reduction discovered in the Korarchaeota.</title>
        <authorList>
            <person name="Mckay L.J."/>
            <person name="Dlakic M."/>
            <person name="Fields M.W."/>
            <person name="Delmont T.O."/>
            <person name="Eren A.M."/>
            <person name="Jay Z.J."/>
            <person name="Klingelsmith K.B."/>
            <person name="Rusch D.B."/>
            <person name="Inskeep W.P."/>
        </authorList>
    </citation>
    <scope>NUCLEOTIDE SEQUENCE [LARGE SCALE GENOMIC DNA]</scope>
    <source>
        <strain evidence="5 7">MDKW</strain>
    </source>
</reference>
<proteinExistence type="inferred from homology"/>
<evidence type="ECO:0000256" key="1">
    <source>
        <dbReference type="ARBA" id="ARBA00009249"/>
    </source>
</evidence>
<feature type="modified residue" description="N6-lipoyllysine" evidence="3">
    <location>
        <position position="64"/>
    </location>
</feature>
<dbReference type="GO" id="GO:0005960">
    <property type="term" value="C:glycine cleavage complex"/>
    <property type="evidence" value="ECO:0007669"/>
    <property type="project" value="InterPro"/>
</dbReference>
<evidence type="ECO:0000313" key="8">
    <source>
        <dbReference type="Proteomes" id="UP000316217"/>
    </source>
</evidence>
<dbReference type="Pfam" id="PF01597">
    <property type="entry name" value="GCV_H"/>
    <property type="match status" value="1"/>
</dbReference>
<dbReference type="PROSITE" id="PS00189">
    <property type="entry name" value="LIPOYL"/>
    <property type="match status" value="1"/>
</dbReference>
<sequence>MSVPADRYYTKTHEWALPLGGKRIRVGITKHAVEELGDITYVEIRPIGTRVRAGEPIGTIESNKATEKIYAPISGIIVERNREAGVVEEGSEEFGAGEIERIADDPYGSGWIAEIEADNPEELNNLLKAEEYEKLLKS</sequence>
<comment type="similarity">
    <text evidence="1 3">Belongs to the GcvH family.</text>
</comment>
<dbReference type="OrthoDB" id="9810at2157"/>
<evidence type="ECO:0000256" key="2">
    <source>
        <dbReference type="ARBA" id="ARBA00022823"/>
    </source>
</evidence>
<dbReference type="GO" id="GO:0005737">
    <property type="term" value="C:cytoplasm"/>
    <property type="evidence" value="ECO:0007669"/>
    <property type="project" value="TreeGrafter"/>
</dbReference>
<evidence type="ECO:0000256" key="3">
    <source>
        <dbReference type="HAMAP-Rule" id="MF_00272"/>
    </source>
</evidence>
<evidence type="ECO:0000313" key="6">
    <source>
        <dbReference type="EMBL" id="RZN62759.1"/>
    </source>
</evidence>
<dbReference type="AlphaFoldDB" id="A0A429GFM9"/>
<dbReference type="InterPro" id="IPR003016">
    <property type="entry name" value="2-oxoA_DH_lipoyl-BS"/>
</dbReference>
<evidence type="ECO:0000313" key="5">
    <source>
        <dbReference type="EMBL" id="RSN72579.1"/>
    </source>
</evidence>
<comment type="subunit">
    <text evidence="3">The glycine cleavage system is composed of four proteins: P, T, L and H.</text>
</comment>